<keyword evidence="3" id="KW-1185">Reference proteome</keyword>
<evidence type="ECO:0000313" key="3">
    <source>
        <dbReference type="Proteomes" id="UP001225378"/>
    </source>
</evidence>
<proteinExistence type="predicted"/>
<dbReference type="RefSeq" id="WP_305910056.1">
    <property type="nucleotide sequence ID" value="NZ_CP157743.1"/>
</dbReference>
<reference evidence="2 3" key="1">
    <citation type="journal article" date="2024" name="Microbiology">
        <title>Methylomarinum rosea sp. nov., a novel halophilic methanotrophic bacterium from the hypersaline Lake Elton.</title>
        <authorList>
            <person name="Suleimanov R.Z."/>
            <person name="Oshkin I.Y."/>
            <person name="Danilova O.V."/>
            <person name="Suzina N.E."/>
            <person name="Dedysh S.N."/>
        </authorList>
    </citation>
    <scope>NUCLEOTIDE SEQUENCE [LARGE SCALE GENOMIC DNA]</scope>
    <source>
        <strain evidence="2 3">Ch1-1</strain>
    </source>
</reference>
<dbReference type="Proteomes" id="UP001225378">
    <property type="component" value="Chromosome"/>
</dbReference>
<evidence type="ECO:0000256" key="1">
    <source>
        <dbReference type="SAM" id="Phobius"/>
    </source>
</evidence>
<gene>
    <name evidence="2" type="ORF">Q9L42_002235</name>
</gene>
<dbReference type="AlphaFoldDB" id="A0AAU7NVE6"/>
<feature type="transmembrane region" description="Helical" evidence="1">
    <location>
        <begin position="113"/>
        <end position="132"/>
    </location>
</feature>
<name>A0AAU7NVE6_9GAMM</name>
<feature type="transmembrane region" description="Helical" evidence="1">
    <location>
        <begin position="86"/>
        <end position="107"/>
    </location>
</feature>
<dbReference type="KEGG" id="mech:Q9L42_002235"/>
<protein>
    <recommendedName>
        <fullName evidence="4">Yip1 domain-containing protein</fullName>
    </recommendedName>
</protein>
<keyword evidence="1" id="KW-0812">Transmembrane</keyword>
<feature type="transmembrane region" description="Helical" evidence="1">
    <location>
        <begin position="139"/>
        <end position="162"/>
    </location>
</feature>
<keyword evidence="1" id="KW-1133">Transmembrane helix</keyword>
<accession>A0AAU7NVE6</accession>
<dbReference type="EMBL" id="CP157743">
    <property type="protein sequence ID" value="XBS20962.1"/>
    <property type="molecule type" value="Genomic_DNA"/>
</dbReference>
<feature type="transmembrane region" description="Helical" evidence="1">
    <location>
        <begin position="52"/>
        <end position="74"/>
    </location>
</feature>
<evidence type="ECO:0008006" key="4">
    <source>
        <dbReference type="Google" id="ProtNLM"/>
    </source>
</evidence>
<keyword evidence="1" id="KW-0472">Membrane</keyword>
<evidence type="ECO:0000313" key="2">
    <source>
        <dbReference type="EMBL" id="XBS20962.1"/>
    </source>
</evidence>
<sequence>MYEYIKLFYEIVIFRKGPQDIPASQWLLRLLIPVYMAINFLILKLSADASSALQQVLVEVVLIIVFSWGLLSLFGKPERFRQTACALLGTDALLSLFALPAIASLVGQGSAPAFVVVVILMLWHWVVTGHILKYALSQPLIFALGVSFLYILASYQVMALLFPELANP</sequence>
<organism evidence="2 3">
    <name type="scientific">Methylomarinum roseum</name>
    <dbReference type="NCBI Taxonomy" id="3067653"/>
    <lineage>
        <taxon>Bacteria</taxon>
        <taxon>Pseudomonadati</taxon>
        <taxon>Pseudomonadota</taxon>
        <taxon>Gammaproteobacteria</taxon>
        <taxon>Methylococcales</taxon>
        <taxon>Methylococcaceae</taxon>
        <taxon>Methylomarinum</taxon>
    </lineage>
</organism>
<feature type="transmembrane region" description="Helical" evidence="1">
    <location>
        <begin position="26"/>
        <end position="46"/>
    </location>
</feature>